<evidence type="ECO:0000256" key="2">
    <source>
        <dbReference type="ARBA" id="ARBA00022737"/>
    </source>
</evidence>
<dbReference type="Gene3D" id="2.130.10.10">
    <property type="entry name" value="YVTN repeat-like/Quinoprotein amine dehydrogenase"/>
    <property type="match status" value="2"/>
</dbReference>
<dbReference type="EMBL" id="JAOPGA020001418">
    <property type="protein sequence ID" value="KAL0488245.1"/>
    <property type="molecule type" value="Genomic_DNA"/>
</dbReference>
<protein>
    <submittedName>
        <fullName evidence="4">Guanine nucleotide-binding protein subunit beta-like protein</fullName>
    </submittedName>
</protein>
<gene>
    <name evidence="4" type="ORF">AKO1_008917</name>
</gene>
<dbReference type="PANTHER" id="PTHR19854:SF1">
    <property type="entry name" value="GUANINE NUCLEOTIDE-BINDING PROTEIN SUBUNIT BETA-LIKE PROTEIN 1"/>
    <property type="match status" value="1"/>
</dbReference>
<keyword evidence="1 3" id="KW-0853">WD repeat</keyword>
<reference evidence="4 5" key="1">
    <citation type="submission" date="2024-03" db="EMBL/GenBank/DDBJ databases">
        <title>The Acrasis kona genome and developmental transcriptomes reveal deep origins of eukaryotic multicellular pathways.</title>
        <authorList>
            <person name="Sheikh S."/>
            <person name="Fu C.-J."/>
            <person name="Brown M.W."/>
            <person name="Baldauf S.L."/>
        </authorList>
    </citation>
    <scope>NUCLEOTIDE SEQUENCE [LARGE SCALE GENOMIC DNA]</scope>
    <source>
        <strain evidence="4 5">ATCC MYA-3509</strain>
    </source>
</reference>
<feature type="repeat" description="WD" evidence="3">
    <location>
        <begin position="309"/>
        <end position="350"/>
    </location>
</feature>
<dbReference type="AlphaFoldDB" id="A0AAW2ZFL7"/>
<sequence length="350" mass="38903">MSKQPSAVLRGHVSDVTCLRFHKPSGKLYSGDMDGQVIEWDINTRRSAYLFTNAHTMNVLQIQSIDNTQDSFLCTQGREGDLKCWDVEKRAAIQSIHYITPFETQQLSFCKFATSGSLASLPHSKNIIALYDINRTKAESSSLIDPDNKTSSSFNGTSRGMLMSLFFYSINGSLHLICGMENGQTLLYDLRNTNEPVYTLNPPENKSKPEDDEFDLLTGQSSSGDPILSLAVHDKKIITGTTGSSICMYSNAGNSWSVKQVPLSQPGVGDMVVAQDYPDKIVSRLLCTAGWDHRVRIYDVKKNKPLTVFKYHTNTVNCVDIRYGGVPLLASGSKDCRIALWSLDFKEKSK</sequence>
<dbReference type="InterPro" id="IPR001680">
    <property type="entry name" value="WD40_rpt"/>
</dbReference>
<dbReference type="SMART" id="SM00320">
    <property type="entry name" value="WD40"/>
    <property type="match status" value="5"/>
</dbReference>
<evidence type="ECO:0000313" key="5">
    <source>
        <dbReference type="Proteomes" id="UP001431209"/>
    </source>
</evidence>
<proteinExistence type="predicted"/>
<keyword evidence="5" id="KW-1185">Reference proteome</keyword>
<dbReference type="PROSITE" id="PS50294">
    <property type="entry name" value="WD_REPEATS_REGION"/>
    <property type="match status" value="2"/>
</dbReference>
<dbReference type="Proteomes" id="UP001431209">
    <property type="component" value="Unassembled WGS sequence"/>
</dbReference>
<organism evidence="4 5">
    <name type="scientific">Acrasis kona</name>
    <dbReference type="NCBI Taxonomy" id="1008807"/>
    <lineage>
        <taxon>Eukaryota</taxon>
        <taxon>Discoba</taxon>
        <taxon>Heterolobosea</taxon>
        <taxon>Tetramitia</taxon>
        <taxon>Eutetramitia</taxon>
        <taxon>Acrasidae</taxon>
        <taxon>Acrasis</taxon>
    </lineage>
</organism>
<feature type="repeat" description="WD" evidence="3">
    <location>
        <begin position="9"/>
        <end position="50"/>
    </location>
</feature>
<dbReference type="PROSITE" id="PS50082">
    <property type="entry name" value="WD_REPEATS_2"/>
    <property type="match status" value="2"/>
</dbReference>
<evidence type="ECO:0000256" key="1">
    <source>
        <dbReference type="ARBA" id="ARBA00022574"/>
    </source>
</evidence>
<dbReference type="SUPFAM" id="SSF50978">
    <property type="entry name" value="WD40 repeat-like"/>
    <property type="match status" value="1"/>
</dbReference>
<name>A0AAW2ZFL7_9EUKA</name>
<accession>A0AAW2ZFL7</accession>
<evidence type="ECO:0000313" key="4">
    <source>
        <dbReference type="EMBL" id="KAL0488245.1"/>
    </source>
</evidence>
<dbReference type="InterPro" id="IPR015943">
    <property type="entry name" value="WD40/YVTN_repeat-like_dom_sf"/>
</dbReference>
<keyword evidence="2" id="KW-0677">Repeat</keyword>
<dbReference type="InterPro" id="IPR036322">
    <property type="entry name" value="WD40_repeat_dom_sf"/>
</dbReference>
<dbReference type="Pfam" id="PF00400">
    <property type="entry name" value="WD40"/>
    <property type="match status" value="2"/>
</dbReference>
<evidence type="ECO:0000256" key="3">
    <source>
        <dbReference type="PROSITE-ProRule" id="PRU00221"/>
    </source>
</evidence>
<comment type="caution">
    <text evidence="4">The sequence shown here is derived from an EMBL/GenBank/DDBJ whole genome shotgun (WGS) entry which is preliminary data.</text>
</comment>
<dbReference type="PANTHER" id="PTHR19854">
    <property type="entry name" value="TRANSDUCIN BETA-LIKE 3"/>
    <property type="match status" value="1"/>
</dbReference>